<reference evidence="1 2" key="1">
    <citation type="submission" date="2024-08" db="EMBL/GenBank/DDBJ databases">
        <authorList>
            <person name="Cucini C."/>
            <person name="Frati F."/>
        </authorList>
    </citation>
    <scope>NUCLEOTIDE SEQUENCE [LARGE SCALE GENOMIC DNA]</scope>
</reference>
<evidence type="ECO:0000313" key="2">
    <source>
        <dbReference type="Proteomes" id="UP001642540"/>
    </source>
</evidence>
<name>A0ABP1RJF0_9HEXA</name>
<gene>
    <name evidence="1" type="ORF">ODALV1_LOCUS22889</name>
</gene>
<dbReference type="Proteomes" id="UP001642540">
    <property type="component" value="Unassembled WGS sequence"/>
</dbReference>
<sequence>MKRRKLAIDVSTPATPLHAPPNRLLDALQATNNNSFEKLCVSLLSCQQIKPFLLLKQCVLSNNKAAAMFITPQEDLLEFLQSDKKGVILLQCHDFDLTITRIKNTIGPDITVLMNSSDTNFIAQNNSVIFCCEYVTNKVVNVQLYSKN</sequence>
<evidence type="ECO:0000313" key="1">
    <source>
        <dbReference type="EMBL" id="CAL8129130.1"/>
    </source>
</evidence>
<proteinExistence type="predicted"/>
<protein>
    <submittedName>
        <fullName evidence="1">Uncharacterized protein</fullName>
    </submittedName>
</protein>
<organism evidence="1 2">
    <name type="scientific">Orchesella dallaii</name>
    <dbReference type="NCBI Taxonomy" id="48710"/>
    <lineage>
        <taxon>Eukaryota</taxon>
        <taxon>Metazoa</taxon>
        <taxon>Ecdysozoa</taxon>
        <taxon>Arthropoda</taxon>
        <taxon>Hexapoda</taxon>
        <taxon>Collembola</taxon>
        <taxon>Entomobryomorpha</taxon>
        <taxon>Entomobryoidea</taxon>
        <taxon>Orchesellidae</taxon>
        <taxon>Orchesellinae</taxon>
        <taxon>Orchesella</taxon>
    </lineage>
</organism>
<keyword evidence="2" id="KW-1185">Reference proteome</keyword>
<accession>A0ABP1RJF0</accession>
<dbReference type="EMBL" id="CAXLJM020000076">
    <property type="protein sequence ID" value="CAL8129130.1"/>
    <property type="molecule type" value="Genomic_DNA"/>
</dbReference>
<comment type="caution">
    <text evidence="1">The sequence shown here is derived from an EMBL/GenBank/DDBJ whole genome shotgun (WGS) entry which is preliminary data.</text>
</comment>